<dbReference type="InterPro" id="IPR000847">
    <property type="entry name" value="LysR_HTH_N"/>
</dbReference>
<evidence type="ECO:0000313" key="6">
    <source>
        <dbReference type="EMBL" id="MBB6252894.1"/>
    </source>
</evidence>
<dbReference type="InterPro" id="IPR036390">
    <property type="entry name" value="WH_DNA-bd_sf"/>
</dbReference>
<keyword evidence="4" id="KW-0804">Transcription</keyword>
<accession>A0A7X0B281</accession>
<dbReference type="Gene3D" id="3.40.190.290">
    <property type="match status" value="1"/>
</dbReference>
<dbReference type="InterPro" id="IPR005119">
    <property type="entry name" value="LysR_subst-bd"/>
</dbReference>
<reference evidence="6 7" key="1">
    <citation type="submission" date="2020-08" db="EMBL/GenBank/DDBJ databases">
        <title>Genomic Encyclopedia of Type Strains, Phase IV (KMG-IV): sequencing the most valuable type-strain genomes for metagenomic binning, comparative biology and taxonomic classification.</title>
        <authorList>
            <person name="Goeker M."/>
        </authorList>
    </citation>
    <scope>NUCLEOTIDE SEQUENCE [LARGE SCALE GENOMIC DNA]</scope>
    <source>
        <strain evidence="6 7">DSM 22198</strain>
    </source>
</reference>
<dbReference type="FunFam" id="1.10.10.10:FF:000001">
    <property type="entry name" value="LysR family transcriptional regulator"/>
    <property type="match status" value="1"/>
</dbReference>
<evidence type="ECO:0000313" key="7">
    <source>
        <dbReference type="Proteomes" id="UP000539175"/>
    </source>
</evidence>
<dbReference type="InterPro" id="IPR036388">
    <property type="entry name" value="WH-like_DNA-bd_sf"/>
</dbReference>
<dbReference type="RefSeq" id="WP_184802736.1">
    <property type="nucleotide sequence ID" value="NZ_JACIIZ010000009.1"/>
</dbReference>
<dbReference type="SUPFAM" id="SSF46785">
    <property type="entry name" value="Winged helix' DNA-binding domain"/>
    <property type="match status" value="1"/>
</dbReference>
<dbReference type="PROSITE" id="PS50931">
    <property type="entry name" value="HTH_LYSR"/>
    <property type="match status" value="1"/>
</dbReference>
<dbReference type="InterPro" id="IPR058163">
    <property type="entry name" value="LysR-type_TF_proteobact-type"/>
</dbReference>
<evidence type="ECO:0000256" key="4">
    <source>
        <dbReference type="ARBA" id="ARBA00023163"/>
    </source>
</evidence>
<dbReference type="CDD" id="cd08474">
    <property type="entry name" value="PBP2_CrgA_like_5"/>
    <property type="match status" value="1"/>
</dbReference>
<dbReference type="Gene3D" id="1.10.10.10">
    <property type="entry name" value="Winged helix-like DNA-binding domain superfamily/Winged helix DNA-binding domain"/>
    <property type="match status" value="1"/>
</dbReference>
<dbReference type="GO" id="GO:0006351">
    <property type="term" value="P:DNA-templated transcription"/>
    <property type="evidence" value="ECO:0007669"/>
    <property type="project" value="TreeGrafter"/>
</dbReference>
<dbReference type="PANTHER" id="PTHR30537:SF1">
    <property type="entry name" value="HTH-TYPE TRANSCRIPTIONAL REGULATOR PGRR"/>
    <property type="match status" value="1"/>
</dbReference>
<evidence type="ECO:0000256" key="2">
    <source>
        <dbReference type="ARBA" id="ARBA00023015"/>
    </source>
</evidence>
<dbReference type="Proteomes" id="UP000539175">
    <property type="component" value="Unassembled WGS sequence"/>
</dbReference>
<proteinExistence type="inferred from homology"/>
<dbReference type="PANTHER" id="PTHR30537">
    <property type="entry name" value="HTH-TYPE TRANSCRIPTIONAL REGULATOR"/>
    <property type="match status" value="1"/>
</dbReference>
<evidence type="ECO:0000259" key="5">
    <source>
        <dbReference type="PROSITE" id="PS50931"/>
    </source>
</evidence>
<protein>
    <submittedName>
        <fullName evidence="6">DNA-binding transcriptional LysR family regulator</fullName>
    </submittedName>
</protein>
<keyword evidence="2" id="KW-0805">Transcription regulation</keyword>
<feature type="domain" description="HTH lysR-type" evidence="5">
    <location>
        <begin position="1"/>
        <end position="61"/>
    </location>
</feature>
<evidence type="ECO:0000256" key="1">
    <source>
        <dbReference type="ARBA" id="ARBA00009437"/>
    </source>
</evidence>
<dbReference type="GO" id="GO:0003700">
    <property type="term" value="F:DNA-binding transcription factor activity"/>
    <property type="evidence" value="ECO:0007669"/>
    <property type="project" value="InterPro"/>
</dbReference>
<dbReference type="Pfam" id="PF03466">
    <property type="entry name" value="LysR_substrate"/>
    <property type="match status" value="1"/>
</dbReference>
<keyword evidence="7" id="KW-1185">Reference proteome</keyword>
<dbReference type="EMBL" id="JACIIZ010000009">
    <property type="protein sequence ID" value="MBB6252894.1"/>
    <property type="molecule type" value="Genomic_DNA"/>
</dbReference>
<dbReference type="AlphaFoldDB" id="A0A7X0B281"/>
<gene>
    <name evidence="6" type="ORF">FHS74_003462</name>
</gene>
<dbReference type="Pfam" id="PF00126">
    <property type="entry name" value="HTH_1"/>
    <property type="match status" value="1"/>
</dbReference>
<evidence type="ECO:0000256" key="3">
    <source>
        <dbReference type="ARBA" id="ARBA00023125"/>
    </source>
</evidence>
<dbReference type="GO" id="GO:0043565">
    <property type="term" value="F:sequence-specific DNA binding"/>
    <property type="evidence" value="ECO:0007669"/>
    <property type="project" value="TreeGrafter"/>
</dbReference>
<sequence length="300" mass="33124">MRGSEFADLRAFATIVAQGNFARAAAQLTVSPSALSQTIRGLEARLGVRLLNRTTRSVSVTDAGSRLYARLKPVMEELEAAVADVNDLRERPAGTLRLTSSRVGAERFLAPILGQFHQAYPDIILDITVDDVVHDIVAEGYDAGIRLGEMISDDMVAIKLGGSLRQVAIASPDYLARHGVPQHPRDLLDHACVNWRWAETGRIYHWEFQEPDGDWFSVAVKGPIIVTDKSLVLAAALQGLGVALWLEDRIQPYVQEGSLVTILEEWSGTFPGFFLCYPKQRHTPLPLRVFTDFIRATYGG</sequence>
<dbReference type="SUPFAM" id="SSF53850">
    <property type="entry name" value="Periplasmic binding protein-like II"/>
    <property type="match status" value="1"/>
</dbReference>
<comment type="similarity">
    <text evidence="1">Belongs to the LysR transcriptional regulatory family.</text>
</comment>
<name>A0A7X0B281_9PROT</name>
<comment type="caution">
    <text evidence="6">The sequence shown here is derived from an EMBL/GenBank/DDBJ whole genome shotgun (WGS) entry which is preliminary data.</text>
</comment>
<organism evidence="6 7">
    <name type="scientific">Nitrospirillum iridis</name>
    <dbReference type="NCBI Taxonomy" id="765888"/>
    <lineage>
        <taxon>Bacteria</taxon>
        <taxon>Pseudomonadati</taxon>
        <taxon>Pseudomonadota</taxon>
        <taxon>Alphaproteobacteria</taxon>
        <taxon>Rhodospirillales</taxon>
        <taxon>Azospirillaceae</taxon>
        <taxon>Nitrospirillum</taxon>
    </lineage>
</organism>
<keyword evidence="3 6" id="KW-0238">DNA-binding</keyword>